<comment type="similarity">
    <text evidence="2">Belongs to the AB hydrolase superfamily. Epoxide hydrolase family.</text>
</comment>
<evidence type="ECO:0000256" key="2">
    <source>
        <dbReference type="ARBA" id="ARBA00038334"/>
    </source>
</evidence>
<dbReference type="GO" id="GO:0016787">
    <property type="term" value="F:hydrolase activity"/>
    <property type="evidence" value="ECO:0007669"/>
    <property type="project" value="UniProtKB-KW"/>
</dbReference>
<keyword evidence="1 4" id="KW-0378">Hydrolase</keyword>
<comment type="caution">
    <text evidence="4">The sequence shown here is derived from an EMBL/GenBank/DDBJ whole genome shotgun (WGS) entry which is preliminary data.</text>
</comment>
<organism evidence="4 5">
    <name type="scientific">Cladorrhinum samala</name>
    <dbReference type="NCBI Taxonomy" id="585594"/>
    <lineage>
        <taxon>Eukaryota</taxon>
        <taxon>Fungi</taxon>
        <taxon>Dikarya</taxon>
        <taxon>Ascomycota</taxon>
        <taxon>Pezizomycotina</taxon>
        <taxon>Sordariomycetes</taxon>
        <taxon>Sordariomycetidae</taxon>
        <taxon>Sordariales</taxon>
        <taxon>Podosporaceae</taxon>
        <taxon>Cladorrhinum</taxon>
    </lineage>
</organism>
<keyword evidence="5" id="KW-1185">Reference proteome</keyword>
<dbReference type="InterPro" id="IPR000639">
    <property type="entry name" value="Epox_hydrolase-like"/>
</dbReference>
<proteinExistence type="inferred from homology"/>
<dbReference type="Proteomes" id="UP001321749">
    <property type="component" value="Unassembled WGS sequence"/>
</dbReference>
<dbReference type="Gene3D" id="3.40.50.1820">
    <property type="entry name" value="alpha/beta hydrolase"/>
    <property type="match status" value="1"/>
</dbReference>
<reference evidence="4" key="1">
    <citation type="journal article" date="2023" name="Mol. Phylogenet. Evol.">
        <title>Genome-scale phylogeny and comparative genomics of the fungal order Sordariales.</title>
        <authorList>
            <person name="Hensen N."/>
            <person name="Bonometti L."/>
            <person name="Westerberg I."/>
            <person name="Brannstrom I.O."/>
            <person name="Guillou S."/>
            <person name="Cros-Aarteil S."/>
            <person name="Calhoun S."/>
            <person name="Haridas S."/>
            <person name="Kuo A."/>
            <person name="Mondo S."/>
            <person name="Pangilinan J."/>
            <person name="Riley R."/>
            <person name="LaButti K."/>
            <person name="Andreopoulos B."/>
            <person name="Lipzen A."/>
            <person name="Chen C."/>
            <person name="Yan M."/>
            <person name="Daum C."/>
            <person name="Ng V."/>
            <person name="Clum A."/>
            <person name="Steindorff A."/>
            <person name="Ohm R.A."/>
            <person name="Martin F."/>
            <person name="Silar P."/>
            <person name="Natvig D.O."/>
            <person name="Lalanne C."/>
            <person name="Gautier V."/>
            <person name="Ament-Velasquez S.L."/>
            <person name="Kruys A."/>
            <person name="Hutchinson M.I."/>
            <person name="Powell A.J."/>
            <person name="Barry K."/>
            <person name="Miller A.N."/>
            <person name="Grigoriev I.V."/>
            <person name="Debuchy R."/>
            <person name="Gladieux P."/>
            <person name="Hiltunen Thoren M."/>
            <person name="Johannesson H."/>
        </authorList>
    </citation>
    <scope>NUCLEOTIDE SEQUENCE</scope>
    <source>
        <strain evidence="4">PSN324</strain>
    </source>
</reference>
<feature type="domain" description="AB hydrolase-1" evidence="3">
    <location>
        <begin position="43"/>
        <end position="322"/>
    </location>
</feature>
<evidence type="ECO:0000313" key="5">
    <source>
        <dbReference type="Proteomes" id="UP001321749"/>
    </source>
</evidence>
<dbReference type="PANTHER" id="PTHR43329">
    <property type="entry name" value="EPOXIDE HYDROLASE"/>
    <property type="match status" value="1"/>
</dbReference>
<dbReference type="Pfam" id="PF00561">
    <property type="entry name" value="Abhydrolase_1"/>
    <property type="match status" value="1"/>
</dbReference>
<reference evidence="4" key="2">
    <citation type="submission" date="2023-06" db="EMBL/GenBank/DDBJ databases">
        <authorList>
            <consortium name="Lawrence Berkeley National Laboratory"/>
            <person name="Mondo S.J."/>
            <person name="Hensen N."/>
            <person name="Bonometti L."/>
            <person name="Westerberg I."/>
            <person name="Brannstrom I.O."/>
            <person name="Guillou S."/>
            <person name="Cros-Aarteil S."/>
            <person name="Calhoun S."/>
            <person name="Haridas S."/>
            <person name="Kuo A."/>
            <person name="Pangilinan J."/>
            <person name="Riley R."/>
            <person name="Labutti K."/>
            <person name="Andreopoulos B."/>
            <person name="Lipzen A."/>
            <person name="Chen C."/>
            <person name="Yanf M."/>
            <person name="Daum C."/>
            <person name="Ng V."/>
            <person name="Clum A."/>
            <person name="Steindorff A."/>
            <person name="Ohm R."/>
            <person name="Martin F."/>
            <person name="Silar P."/>
            <person name="Natvig D."/>
            <person name="Lalanne C."/>
            <person name="Gautier V."/>
            <person name="Ament-Velasquez S.L."/>
            <person name="Kruys A."/>
            <person name="Hutchinson M.I."/>
            <person name="Powell A.J."/>
            <person name="Barry K."/>
            <person name="Miller A.N."/>
            <person name="Grigoriev I.V."/>
            <person name="Debuchy R."/>
            <person name="Gladieux P."/>
            <person name="Thoren M.H."/>
            <person name="Johannesson H."/>
        </authorList>
    </citation>
    <scope>NUCLEOTIDE SEQUENCE</scope>
    <source>
        <strain evidence="4">PSN324</strain>
    </source>
</reference>
<dbReference type="InterPro" id="IPR000073">
    <property type="entry name" value="AB_hydrolase_1"/>
</dbReference>
<dbReference type="SUPFAM" id="SSF53474">
    <property type="entry name" value="alpha/beta-Hydrolases"/>
    <property type="match status" value="1"/>
</dbReference>
<dbReference type="EMBL" id="MU865131">
    <property type="protein sequence ID" value="KAK4457190.1"/>
    <property type="molecule type" value="Genomic_DNA"/>
</dbReference>
<name>A0AAV9HBR8_9PEZI</name>
<evidence type="ECO:0000259" key="3">
    <source>
        <dbReference type="Pfam" id="PF00561"/>
    </source>
</evidence>
<dbReference type="AlphaFoldDB" id="A0AAV9HBR8"/>
<evidence type="ECO:0000256" key="1">
    <source>
        <dbReference type="ARBA" id="ARBA00022801"/>
    </source>
</evidence>
<accession>A0AAV9HBR8</accession>
<protein>
    <submittedName>
        <fullName evidence="4">Alpha/Beta hydrolase protein</fullName>
    </submittedName>
</protein>
<sequence>MAIDKLTPTDARVTHHTVTLPEARGKRTYHYLLASPSTQPSATILLVHGFPDLSFGWRYQVPYLLSLNLRVIVPDQLGYGGTDAPASPTHYSYKSVVDDLAALVKLVVPDEPQILLGGHNWGGAIVWRMCLWHPQLIRAVFSVCTPYGPPAPAFVSKKDLVANVLPNFGYQLQFEDTQLEEKIQGLGREGIRRFLSALYGSRDAEGKAVMRAKDGVVLEKLDQEIGRPPTLSEEELEFYVSQYERNGIHGPLNWYRTYEINFQEERELLKDGRLRITQPAMIVTATADVALPPAMAAGMGKWVDSLVRREVEASHWALWEKPDEINGYIGEFLGGVLNGGGKTKASI</sequence>
<dbReference type="InterPro" id="IPR029058">
    <property type="entry name" value="AB_hydrolase_fold"/>
</dbReference>
<dbReference type="PRINTS" id="PR00412">
    <property type="entry name" value="EPOXHYDRLASE"/>
</dbReference>
<gene>
    <name evidence="4" type="ORF">QBC42DRAFT_236935</name>
</gene>
<evidence type="ECO:0000313" key="4">
    <source>
        <dbReference type="EMBL" id="KAK4457190.1"/>
    </source>
</evidence>